<evidence type="ECO:0000256" key="1">
    <source>
        <dbReference type="ARBA" id="ARBA00012493"/>
    </source>
</evidence>
<keyword evidence="6" id="KW-0378">Hydrolase</keyword>
<dbReference type="CDD" id="cd00303">
    <property type="entry name" value="retropepsin_like"/>
    <property type="match status" value="1"/>
</dbReference>
<dbReference type="Proteomes" id="UP001235939">
    <property type="component" value="Chromosome 05"/>
</dbReference>
<dbReference type="CDD" id="cd01647">
    <property type="entry name" value="RT_LTR"/>
    <property type="match status" value="1"/>
</dbReference>
<dbReference type="PROSITE" id="PS50878">
    <property type="entry name" value="RT_POL"/>
    <property type="match status" value="1"/>
</dbReference>
<dbReference type="Pfam" id="PF00078">
    <property type="entry name" value="RVT_1"/>
    <property type="match status" value="1"/>
</dbReference>
<evidence type="ECO:0000313" key="11">
    <source>
        <dbReference type="EMBL" id="UYV68002.1"/>
    </source>
</evidence>
<keyword evidence="2" id="KW-0808">Transferase</keyword>
<proteinExistence type="predicted"/>
<dbReference type="InterPro" id="IPR001584">
    <property type="entry name" value="Integrase_cat-core"/>
</dbReference>
<evidence type="ECO:0000256" key="2">
    <source>
        <dbReference type="ARBA" id="ARBA00022679"/>
    </source>
</evidence>
<dbReference type="Gene3D" id="3.30.420.10">
    <property type="entry name" value="Ribonuclease H-like superfamily/Ribonuclease H"/>
    <property type="match status" value="2"/>
</dbReference>
<keyword evidence="5" id="KW-0255">Endonuclease</keyword>
<dbReference type="InterPro" id="IPR050951">
    <property type="entry name" value="Retrovirus_Pol_polyprotein"/>
</dbReference>
<dbReference type="PROSITE" id="PS50994">
    <property type="entry name" value="INTEGRASE"/>
    <property type="match status" value="2"/>
</dbReference>
<dbReference type="InterPro" id="IPR012337">
    <property type="entry name" value="RNaseH-like_sf"/>
</dbReference>
<evidence type="ECO:0000256" key="3">
    <source>
        <dbReference type="ARBA" id="ARBA00022695"/>
    </source>
</evidence>
<dbReference type="Pfam" id="PF17921">
    <property type="entry name" value="Integrase_H2C2"/>
    <property type="match status" value="2"/>
</dbReference>
<dbReference type="Pfam" id="PF03732">
    <property type="entry name" value="Retrotrans_gag"/>
    <property type="match status" value="1"/>
</dbReference>
<evidence type="ECO:0000256" key="5">
    <source>
        <dbReference type="ARBA" id="ARBA00022759"/>
    </source>
</evidence>
<dbReference type="PANTHER" id="PTHR37984:SF5">
    <property type="entry name" value="PROTEIN NYNRIN-LIKE"/>
    <property type="match status" value="1"/>
</dbReference>
<dbReference type="InterPro" id="IPR021109">
    <property type="entry name" value="Peptidase_aspartic_dom_sf"/>
</dbReference>
<dbReference type="Gene3D" id="2.40.70.10">
    <property type="entry name" value="Acid Proteases"/>
    <property type="match status" value="1"/>
</dbReference>
<dbReference type="PROSITE" id="PS00141">
    <property type="entry name" value="ASP_PROTEASE"/>
    <property type="match status" value="1"/>
</dbReference>
<dbReference type="InterPro" id="IPR036397">
    <property type="entry name" value="RNaseH_sf"/>
</dbReference>
<evidence type="ECO:0000259" key="9">
    <source>
        <dbReference type="PROSITE" id="PS50878"/>
    </source>
</evidence>
<feature type="compositionally biased region" description="Pro residues" evidence="8">
    <location>
        <begin position="654"/>
        <end position="664"/>
    </location>
</feature>
<dbReference type="EMBL" id="CP092867">
    <property type="protein sequence ID" value="UYV68002.1"/>
    <property type="molecule type" value="Genomic_DNA"/>
</dbReference>
<feature type="region of interest" description="Disordered" evidence="8">
    <location>
        <begin position="577"/>
        <end position="599"/>
    </location>
</feature>
<accession>A0ABY6KHT9</accession>
<evidence type="ECO:0000256" key="4">
    <source>
        <dbReference type="ARBA" id="ARBA00022722"/>
    </source>
</evidence>
<keyword evidence="3" id="KW-0548">Nucleotidyltransferase</keyword>
<dbReference type="SUPFAM" id="SSF56672">
    <property type="entry name" value="DNA/RNA polymerases"/>
    <property type="match status" value="1"/>
</dbReference>
<reference evidence="11 12" key="1">
    <citation type="submission" date="2022-01" db="EMBL/GenBank/DDBJ databases">
        <title>A chromosomal length assembly of Cordylochernes scorpioides.</title>
        <authorList>
            <person name="Zeh D."/>
            <person name="Zeh J."/>
        </authorList>
    </citation>
    <scope>NUCLEOTIDE SEQUENCE [LARGE SCALE GENOMIC DNA]</scope>
    <source>
        <strain evidence="11">IN4F17</strain>
        <tissue evidence="11">Whole Body</tissue>
    </source>
</reference>
<sequence>MEISYLPLSGSKTTESLDEDQVLLLRKMSEVPFSFQDVAVETRRDRLLSIVVRNVRENNWQIPKVSQENPLYPYYRIKDELSYPLGDLHEMYLEMVKIKMIARRYFWWPGIDKNIEELARDCRICQESASMPPFTISEWTWPEKPWHRLHLDLAGPFMGRMFMVLVDAYTKWLDIVIIKDITSRIIIGHLREIFARFGLPKILVTDNGRQFVSSEFEEFTTMNGIRRTKTSPYNPSTNGLAERYVREFKNPLRKNQGKDSIEINLQRFLFTHRSFLQTVLKESPAELLMKRSLRSRFSNLIPKMAKLEYSLAAQAVRRSRRLQGLEPQENIAMIKQETQTKMGEYHFQPFRNPSIFTGERNQNPEKWLKEFHRVARYNCWDDSMCLANVYFFLQGTAHRWYENVEEKINSWDIFVKMFSQNFGHHVTQKDQLAENLKTRAQGKEETSDSYIQDVLHLCREVNPAMMENEIVAHLTKGISEEIYQSIIILDIASIDEFIKWCRKIEASNKKRVKKRVVFDRLPNVAAIDSEDSESMEDLVRRIVREEVHRALNPESTTPEPSSLKEIIREEIEKNVAAISKPIQRPPPRQSRHHNEERMNGGRMTTSQYVLIAAAQAMLSDIVENADNGRRDPKDMHQAPKNLKWRKIPKTPVHFPRPPYKPIPTPLQSRKKLSVASSFEGEAAGVKNPPSSTAAKLQQNYVEIIIDDIAFSALVDSGSSFSVISDGLRRQLKKTMFKDSGMTLKVADGKNVTSIGRCTISLSINGLEQPLEFIVLPNSNPSIILGWDFLEASNAVIDCGRAEIRLEEAKDVLNSPASMGKVVASRSVVIPAESTKLINVMSEELNGQNQVLFEPSKKVLIGKGLTLPCALFRLSHNKGKLWIVISSPTTQIVPKGMCLGKIQRVEENNLTAISECSESNKEVKNANHASHADKSDFKFLQNLISDDLSEEQQSQILSILKRYDKIFDKNNEPVKQTSLAKHKIETGNHQPIKHRPYRVFPTERQAIQTEVDKMLDAGIIRHSESPWSSPVILVKKKDGNWRFCVDYRRLNKVTKKDVYPLPRIDDTLDSLKGAKFYSSMDLRSGYWQIEVDEADREKTAFITPDGLYEFLVMPFGLCNAPATFERMMDKILKGLKWTMALCYLDDIVVYSKSFNEHLHRLEIILQCLDKAELRLNPKKCLFGTKRIRVFEHLVDSKGIYPDPEKIEAIAKFPTPKSITDVRSFIGLCSYYRRFIENFAEKAAPLHEVLKKDNKFMWNSDQQDTFDSLKKALMSEPVLAYFEEQLPTELHTDASGYGIGAVLVQINDGKERPVGYASRTLSKAEKNYSTTERECLAAIWAINKFRQYLFGREFVIVTDHHALCWLSNLKDPTGRLARWALKLQEYNVTVVYKSGRKHQDADCLSRNPLQLESEEAYNDEDDDIPSITALTCFEAEQRKDPKICKLIEETERFGAESKGYEMLKGTLYKKNFDPLGNQHLLVIPKHLRLELLKSLHDAPTAGHLGFSKTYERVKNKYFWPGLLRDIRKEAKEAAKFLMEDVVLKHGAPREIITDRGRVFQSKLIAELTNQCSSIHRFTTAYHPQTNGLTERLNKTLANMIAMYVSVEQKDWDVILPYVTFAYNTAKQDTTGFTPFKLIHGREAETTVDTLFPNPHEDLQEDYSQKIASRVEETR</sequence>
<feature type="domain" description="Reverse transcriptase" evidence="9">
    <location>
        <begin position="1014"/>
        <end position="1200"/>
    </location>
</feature>
<dbReference type="SUPFAM" id="SSF50630">
    <property type="entry name" value="Acid proteases"/>
    <property type="match status" value="1"/>
</dbReference>
<evidence type="ECO:0000256" key="8">
    <source>
        <dbReference type="SAM" id="MobiDB-lite"/>
    </source>
</evidence>
<feature type="region of interest" description="Disordered" evidence="8">
    <location>
        <begin position="1650"/>
        <end position="1672"/>
    </location>
</feature>
<keyword evidence="4" id="KW-0540">Nuclease</keyword>
<dbReference type="InterPro" id="IPR041373">
    <property type="entry name" value="RT_RNaseH"/>
</dbReference>
<evidence type="ECO:0000259" key="10">
    <source>
        <dbReference type="PROSITE" id="PS50994"/>
    </source>
</evidence>
<evidence type="ECO:0000256" key="6">
    <source>
        <dbReference type="ARBA" id="ARBA00022801"/>
    </source>
</evidence>
<dbReference type="InterPro" id="IPR001969">
    <property type="entry name" value="Aspartic_peptidase_AS"/>
</dbReference>
<dbReference type="InterPro" id="IPR041588">
    <property type="entry name" value="Integrase_H2C2"/>
</dbReference>
<dbReference type="Pfam" id="PF00665">
    <property type="entry name" value="rve"/>
    <property type="match status" value="1"/>
</dbReference>
<dbReference type="EC" id="2.7.7.49" evidence="1"/>
<dbReference type="Gene3D" id="1.10.340.70">
    <property type="match status" value="1"/>
</dbReference>
<protein>
    <recommendedName>
        <fullName evidence="1">RNA-directed DNA polymerase</fullName>
        <ecNumber evidence="1">2.7.7.49</ecNumber>
    </recommendedName>
</protein>
<dbReference type="InterPro" id="IPR005162">
    <property type="entry name" value="Retrotrans_gag_dom"/>
</dbReference>
<gene>
    <name evidence="11" type="ORF">LAZ67_5002756</name>
</gene>
<dbReference type="InterPro" id="IPR043502">
    <property type="entry name" value="DNA/RNA_pol_sf"/>
</dbReference>
<keyword evidence="12" id="KW-1185">Reference proteome</keyword>
<dbReference type="Pfam" id="PF17917">
    <property type="entry name" value="RT_RNaseH"/>
    <property type="match status" value="1"/>
</dbReference>
<organism evidence="11 12">
    <name type="scientific">Cordylochernes scorpioides</name>
    <dbReference type="NCBI Taxonomy" id="51811"/>
    <lineage>
        <taxon>Eukaryota</taxon>
        <taxon>Metazoa</taxon>
        <taxon>Ecdysozoa</taxon>
        <taxon>Arthropoda</taxon>
        <taxon>Chelicerata</taxon>
        <taxon>Arachnida</taxon>
        <taxon>Pseudoscorpiones</taxon>
        <taxon>Cheliferoidea</taxon>
        <taxon>Chernetidae</taxon>
        <taxon>Cordylochernes</taxon>
    </lineage>
</organism>
<dbReference type="SUPFAM" id="SSF53098">
    <property type="entry name" value="Ribonuclease H-like"/>
    <property type="match status" value="2"/>
</dbReference>
<dbReference type="CDD" id="cd09274">
    <property type="entry name" value="RNase_HI_RT_Ty3"/>
    <property type="match status" value="1"/>
</dbReference>
<dbReference type="Gene3D" id="3.10.10.10">
    <property type="entry name" value="HIV Type 1 Reverse Transcriptase, subunit A, domain 1"/>
    <property type="match status" value="1"/>
</dbReference>
<dbReference type="Gene3D" id="3.30.70.270">
    <property type="match status" value="2"/>
</dbReference>
<dbReference type="Pfam" id="PF13975">
    <property type="entry name" value="gag-asp_proteas"/>
    <property type="match status" value="1"/>
</dbReference>
<feature type="domain" description="Integrase catalytic" evidence="10">
    <location>
        <begin position="141"/>
        <end position="310"/>
    </location>
</feature>
<name>A0ABY6KHT9_9ARAC</name>
<dbReference type="PANTHER" id="PTHR37984">
    <property type="entry name" value="PROTEIN CBG26694"/>
    <property type="match status" value="1"/>
</dbReference>
<dbReference type="InterPro" id="IPR000477">
    <property type="entry name" value="RT_dom"/>
</dbReference>
<evidence type="ECO:0000313" key="12">
    <source>
        <dbReference type="Proteomes" id="UP001235939"/>
    </source>
</evidence>
<dbReference type="InterPro" id="IPR043128">
    <property type="entry name" value="Rev_trsase/Diguanyl_cyclase"/>
</dbReference>
<evidence type="ECO:0000256" key="7">
    <source>
        <dbReference type="ARBA" id="ARBA00022918"/>
    </source>
</evidence>
<keyword evidence="7" id="KW-0695">RNA-directed DNA polymerase</keyword>
<feature type="region of interest" description="Disordered" evidence="8">
    <location>
        <begin position="648"/>
        <end position="667"/>
    </location>
</feature>
<feature type="domain" description="Integrase catalytic" evidence="10">
    <location>
        <begin position="1478"/>
        <end position="1640"/>
    </location>
</feature>